<name>A0A085TUK3_9RHOB</name>
<gene>
    <name evidence="9" type="ORF">DW2_12645</name>
</gene>
<dbReference type="Proteomes" id="UP000028607">
    <property type="component" value="Unassembled WGS sequence"/>
</dbReference>
<dbReference type="PANTHER" id="PTHR32309">
    <property type="entry name" value="TYROSINE-PROTEIN KINASE"/>
    <property type="match status" value="1"/>
</dbReference>
<sequence>MRDLRFYAALLGRRLHWLILLTLLGTMAGLIIARAITPIYRADALIVVEGDRIPNQLASSTVRTETRAKLQVIRKRVLARESLLDIARRMELYPLLVTESGARDPDAIFAAMTNDITISIDGAAGTGGDTKDATFLNISYRAGDPTLAARVANELVTHVLKEDSDIRTRTARDTLDFFAREVERLSMELSKASAAILRFKEDHASALPERLPLLRDQLNALEAGKAERAAAIDAVKNEQERLVRRREASGATVDLDAIYPPKARERARLEAQRDALKLVLPEEDPRLASLGAQIASLDAEADAGATASPLGSAFDQKLREYQNELFAAQAREEAAQAQITQLRDAIAQVPANAASLEALQRDYDNLSEQYDRAAKSRSLAETGDTIESLAKGEKLTVIDQAVAPLEPIKPNRKTITLAGLGAGFVLGLMLIAGREFLNPGIRRPEDLSLRLGISAFATLPYISTPADVARRRRKILISSGMILAALLAVVTLFGMLYMPLDLLF</sequence>
<protein>
    <submittedName>
        <fullName evidence="9">Polysaccharide chain length determinant protein</fullName>
    </submittedName>
</protein>
<dbReference type="AlphaFoldDB" id="A0A085TUK3"/>
<evidence type="ECO:0000256" key="2">
    <source>
        <dbReference type="ARBA" id="ARBA00022475"/>
    </source>
</evidence>
<evidence type="ECO:0000256" key="6">
    <source>
        <dbReference type="SAM" id="Coils"/>
    </source>
</evidence>
<organism evidence="9 10">
    <name type="scientific">Thioclava atlantica</name>
    <dbReference type="NCBI Taxonomy" id="1317124"/>
    <lineage>
        <taxon>Bacteria</taxon>
        <taxon>Pseudomonadati</taxon>
        <taxon>Pseudomonadota</taxon>
        <taxon>Alphaproteobacteria</taxon>
        <taxon>Rhodobacterales</taxon>
        <taxon>Paracoccaceae</taxon>
        <taxon>Thioclava</taxon>
    </lineage>
</organism>
<dbReference type="OrthoDB" id="8114194at2"/>
<evidence type="ECO:0000313" key="9">
    <source>
        <dbReference type="EMBL" id="KFE34400.1"/>
    </source>
</evidence>
<reference evidence="10" key="1">
    <citation type="submission" date="2013-04" db="EMBL/GenBank/DDBJ databases">
        <title>Thioclava sp. 13D2W-2 Genome Sequencing.</title>
        <authorList>
            <person name="Lai Q."/>
            <person name="Li G."/>
            <person name="Shao Z."/>
        </authorList>
    </citation>
    <scope>NUCLEOTIDE SEQUENCE [LARGE SCALE GENOMIC DNA]</scope>
    <source>
        <strain evidence="10">13D2W-2</strain>
    </source>
</reference>
<evidence type="ECO:0000256" key="1">
    <source>
        <dbReference type="ARBA" id="ARBA00004651"/>
    </source>
</evidence>
<dbReference type="eggNOG" id="COG3206">
    <property type="taxonomic scope" value="Bacteria"/>
</dbReference>
<evidence type="ECO:0000256" key="4">
    <source>
        <dbReference type="ARBA" id="ARBA00022989"/>
    </source>
</evidence>
<keyword evidence="2" id="KW-1003">Cell membrane</keyword>
<dbReference type="PANTHER" id="PTHR32309:SF31">
    <property type="entry name" value="CAPSULAR EXOPOLYSACCHARIDE FAMILY"/>
    <property type="match status" value="1"/>
</dbReference>
<accession>A0A085TUK3</accession>
<comment type="caution">
    <text evidence="9">The sequence shown here is derived from an EMBL/GenBank/DDBJ whole genome shotgun (WGS) entry which is preliminary data.</text>
</comment>
<dbReference type="RefSeq" id="WP_038147134.1">
    <property type="nucleotide sequence ID" value="NZ_AQRC01000010.1"/>
</dbReference>
<feature type="domain" description="Polysaccharide chain length determinant N-terminal" evidence="8">
    <location>
        <begin position="3"/>
        <end position="52"/>
    </location>
</feature>
<proteinExistence type="predicted"/>
<feature type="transmembrane region" description="Helical" evidence="7">
    <location>
        <begin position="475"/>
        <end position="498"/>
    </location>
</feature>
<dbReference type="InterPro" id="IPR003856">
    <property type="entry name" value="LPS_length_determ_N"/>
</dbReference>
<keyword evidence="4 7" id="KW-1133">Transmembrane helix</keyword>
<evidence type="ECO:0000313" key="10">
    <source>
        <dbReference type="Proteomes" id="UP000028607"/>
    </source>
</evidence>
<keyword evidence="3 7" id="KW-0812">Transmembrane</keyword>
<evidence type="ECO:0000256" key="3">
    <source>
        <dbReference type="ARBA" id="ARBA00022692"/>
    </source>
</evidence>
<evidence type="ECO:0000259" key="8">
    <source>
        <dbReference type="Pfam" id="PF02706"/>
    </source>
</evidence>
<keyword evidence="10" id="KW-1185">Reference proteome</keyword>
<feature type="coiled-coil region" evidence="6">
    <location>
        <begin position="318"/>
        <end position="376"/>
    </location>
</feature>
<evidence type="ECO:0000256" key="5">
    <source>
        <dbReference type="ARBA" id="ARBA00023136"/>
    </source>
</evidence>
<dbReference type="PATRIC" id="fig|1317124.6.peg.2558"/>
<dbReference type="STRING" id="1317124.DW2_12645"/>
<dbReference type="InterPro" id="IPR050445">
    <property type="entry name" value="Bact_polysacc_biosynth/exp"/>
</dbReference>
<dbReference type="Pfam" id="PF02706">
    <property type="entry name" value="Wzz"/>
    <property type="match status" value="1"/>
</dbReference>
<feature type="transmembrane region" description="Helical" evidence="7">
    <location>
        <begin position="414"/>
        <end position="432"/>
    </location>
</feature>
<reference evidence="9 10" key="2">
    <citation type="journal article" date="2015" name="Antonie Van Leeuwenhoek">
        <title>Thioclava indica sp. nov., isolated from surface seawater of the Indian Ocean.</title>
        <authorList>
            <person name="Liu Y."/>
            <person name="Lai Q."/>
            <person name="Du J."/>
            <person name="Xu H."/>
            <person name="Jiang L."/>
            <person name="Shao Z."/>
        </authorList>
    </citation>
    <scope>NUCLEOTIDE SEQUENCE [LARGE SCALE GENOMIC DNA]</scope>
    <source>
        <strain evidence="9 10">13D2W-2</strain>
    </source>
</reference>
<dbReference type="EMBL" id="AQRC01000010">
    <property type="protein sequence ID" value="KFE34400.1"/>
    <property type="molecule type" value="Genomic_DNA"/>
</dbReference>
<keyword evidence="6" id="KW-0175">Coiled coil</keyword>
<evidence type="ECO:0000256" key="7">
    <source>
        <dbReference type="SAM" id="Phobius"/>
    </source>
</evidence>
<keyword evidence="5 7" id="KW-0472">Membrane</keyword>
<feature type="transmembrane region" description="Helical" evidence="7">
    <location>
        <begin position="15"/>
        <end position="36"/>
    </location>
</feature>
<dbReference type="GO" id="GO:0005886">
    <property type="term" value="C:plasma membrane"/>
    <property type="evidence" value="ECO:0007669"/>
    <property type="project" value="UniProtKB-SubCell"/>
</dbReference>
<comment type="subcellular location">
    <subcellularLocation>
        <location evidence="1">Cell membrane</location>
        <topology evidence="1">Multi-pass membrane protein</topology>
    </subcellularLocation>
</comment>